<dbReference type="RefSeq" id="WP_011463316.1">
    <property type="nucleotide sequence ID" value="NC_007908.1"/>
</dbReference>
<evidence type="ECO:0000256" key="3">
    <source>
        <dbReference type="ARBA" id="ARBA00022475"/>
    </source>
</evidence>
<feature type="transmembrane region" description="Helical" evidence="9">
    <location>
        <begin position="187"/>
        <end position="209"/>
    </location>
</feature>
<feature type="transmembrane region" description="Helical" evidence="9">
    <location>
        <begin position="239"/>
        <end position="257"/>
    </location>
</feature>
<evidence type="ECO:0000256" key="9">
    <source>
        <dbReference type="SAM" id="Phobius"/>
    </source>
</evidence>
<dbReference type="PANTHER" id="PTHR11795:SF451">
    <property type="entry name" value="ABC TRANSPORTER PERMEASE PROTEIN"/>
    <property type="match status" value="1"/>
</dbReference>
<feature type="transmembrane region" description="Helical" evidence="9">
    <location>
        <begin position="215"/>
        <end position="232"/>
    </location>
</feature>
<dbReference type="eggNOG" id="COG0559">
    <property type="taxonomic scope" value="Bacteria"/>
</dbReference>
<dbReference type="GO" id="GO:0022857">
    <property type="term" value="F:transmembrane transporter activity"/>
    <property type="evidence" value="ECO:0007669"/>
    <property type="project" value="InterPro"/>
</dbReference>
<keyword evidence="2" id="KW-0813">Transport</keyword>
<dbReference type="CDD" id="cd06582">
    <property type="entry name" value="TM_PBP1_LivH_like"/>
    <property type="match status" value="1"/>
</dbReference>
<evidence type="ECO:0000256" key="2">
    <source>
        <dbReference type="ARBA" id="ARBA00022448"/>
    </source>
</evidence>
<reference evidence="11" key="1">
    <citation type="submission" date="2006-02" db="EMBL/GenBank/DDBJ databases">
        <title>Complete sequence of chromosome of Rhodoferax ferrireducens DSM 15236.</title>
        <authorList>
            <person name="Copeland A."/>
            <person name="Lucas S."/>
            <person name="Lapidus A."/>
            <person name="Barry K."/>
            <person name="Detter J.C."/>
            <person name="Glavina del Rio T."/>
            <person name="Hammon N."/>
            <person name="Israni S."/>
            <person name="Pitluck S."/>
            <person name="Brettin T."/>
            <person name="Bruce D."/>
            <person name="Han C."/>
            <person name="Tapia R."/>
            <person name="Gilna P."/>
            <person name="Kiss H."/>
            <person name="Schmutz J."/>
            <person name="Larimer F."/>
            <person name="Land M."/>
            <person name="Kyrpides N."/>
            <person name="Ivanova N."/>
            <person name="Richardson P."/>
        </authorList>
    </citation>
    <scope>NUCLEOTIDE SEQUENCE [LARGE SCALE GENOMIC DNA]</scope>
    <source>
        <strain evidence="11">ATCC BAA-621 / DSM 15236 / T118</strain>
    </source>
</reference>
<dbReference type="Pfam" id="PF02653">
    <property type="entry name" value="BPD_transp_2"/>
    <property type="match status" value="1"/>
</dbReference>
<comment type="subcellular location">
    <subcellularLocation>
        <location evidence="1">Cell membrane</location>
        <topology evidence="1">Multi-pass membrane protein</topology>
    </subcellularLocation>
</comment>
<evidence type="ECO:0000256" key="5">
    <source>
        <dbReference type="ARBA" id="ARBA00022970"/>
    </source>
</evidence>
<keyword evidence="3" id="KW-1003">Cell membrane</keyword>
<keyword evidence="6 9" id="KW-1133">Transmembrane helix</keyword>
<dbReference type="STRING" id="338969.Rfer_1003"/>
<evidence type="ECO:0000313" key="10">
    <source>
        <dbReference type="EMBL" id="ABD68746.1"/>
    </source>
</evidence>
<evidence type="ECO:0000256" key="7">
    <source>
        <dbReference type="ARBA" id="ARBA00023136"/>
    </source>
</evidence>
<keyword evidence="7 9" id="KW-0472">Membrane</keyword>
<keyword evidence="11" id="KW-1185">Reference proteome</keyword>
<accession>Q21ZQ7</accession>
<dbReference type="GO" id="GO:0005886">
    <property type="term" value="C:plasma membrane"/>
    <property type="evidence" value="ECO:0007669"/>
    <property type="project" value="UniProtKB-SubCell"/>
</dbReference>
<dbReference type="EMBL" id="CP000267">
    <property type="protein sequence ID" value="ABD68746.1"/>
    <property type="molecule type" value="Genomic_DNA"/>
</dbReference>
<name>Q21ZQ7_ALBFT</name>
<dbReference type="PANTHER" id="PTHR11795">
    <property type="entry name" value="BRANCHED-CHAIN AMINO ACID TRANSPORT SYSTEM PERMEASE PROTEIN LIVH"/>
    <property type="match status" value="1"/>
</dbReference>
<evidence type="ECO:0000256" key="6">
    <source>
        <dbReference type="ARBA" id="ARBA00022989"/>
    </source>
</evidence>
<feature type="transmembrane region" description="Helical" evidence="9">
    <location>
        <begin position="6"/>
        <end position="28"/>
    </location>
</feature>
<sequence length="290" mass="30599">MNEFLHQLVAGLATGGIYASVALALVMIYQATHHINFAQGEMAMFSTFLAWALMQAGLPYWGAFALTVVISFVLAAVIEFVVIRPMHEAPELSVVVVFIGLLVIFHSLAGWLFGYTIKQFPSPFPSNAWYGSELMSAHQVGAILVALVMVALLFSFFSFTSIGLALRAAAQNAPSSRLVGINVGRMLMLGWGLAGAIGSVAGMMVAPVVFLDPNMMTGVLIYAFAGALIGGIDNPVGAVLGGFIVGVLENLIGTYVVGTELKLSVALVLIVGVLIVRPSGLLGRKIVTRV</sequence>
<feature type="transmembrane region" description="Helical" evidence="9">
    <location>
        <begin position="137"/>
        <end position="166"/>
    </location>
</feature>
<dbReference type="InterPro" id="IPR001851">
    <property type="entry name" value="ABC_transp_permease"/>
</dbReference>
<evidence type="ECO:0000256" key="4">
    <source>
        <dbReference type="ARBA" id="ARBA00022692"/>
    </source>
</evidence>
<dbReference type="HOGENOM" id="CLU_039929_1_1_4"/>
<comment type="similarity">
    <text evidence="8">Belongs to the binding-protein-dependent transport system permease family. LivHM subfamily.</text>
</comment>
<keyword evidence="5" id="KW-0029">Amino-acid transport</keyword>
<feature type="transmembrane region" description="Helical" evidence="9">
    <location>
        <begin position="60"/>
        <end position="82"/>
    </location>
</feature>
<evidence type="ECO:0000256" key="8">
    <source>
        <dbReference type="ARBA" id="ARBA00037998"/>
    </source>
</evidence>
<organism evidence="10 11">
    <name type="scientific">Albidiferax ferrireducens (strain ATCC BAA-621 / DSM 15236 / T118)</name>
    <name type="common">Rhodoferax ferrireducens</name>
    <dbReference type="NCBI Taxonomy" id="338969"/>
    <lineage>
        <taxon>Bacteria</taxon>
        <taxon>Pseudomonadati</taxon>
        <taxon>Pseudomonadota</taxon>
        <taxon>Betaproteobacteria</taxon>
        <taxon>Burkholderiales</taxon>
        <taxon>Comamonadaceae</taxon>
        <taxon>Rhodoferax</taxon>
    </lineage>
</organism>
<dbReference type="AlphaFoldDB" id="Q21ZQ7"/>
<dbReference type="KEGG" id="rfr:Rfer_1003"/>
<evidence type="ECO:0000313" key="11">
    <source>
        <dbReference type="Proteomes" id="UP000008332"/>
    </source>
</evidence>
<gene>
    <name evidence="10" type="ordered locus">Rfer_1003</name>
</gene>
<proteinExistence type="inferred from homology"/>
<protein>
    <submittedName>
        <fullName evidence="10">Inner-membrane translocator</fullName>
    </submittedName>
</protein>
<dbReference type="GO" id="GO:0006865">
    <property type="term" value="P:amino acid transport"/>
    <property type="evidence" value="ECO:0007669"/>
    <property type="project" value="UniProtKB-KW"/>
</dbReference>
<feature type="transmembrane region" description="Helical" evidence="9">
    <location>
        <begin position="94"/>
        <end position="117"/>
    </location>
</feature>
<dbReference type="OrthoDB" id="25113at2"/>
<dbReference type="InterPro" id="IPR052157">
    <property type="entry name" value="BCAA_transport_permease"/>
</dbReference>
<evidence type="ECO:0000256" key="1">
    <source>
        <dbReference type="ARBA" id="ARBA00004651"/>
    </source>
</evidence>
<dbReference type="Proteomes" id="UP000008332">
    <property type="component" value="Chromosome"/>
</dbReference>
<keyword evidence="4 9" id="KW-0812">Transmembrane</keyword>
<feature type="transmembrane region" description="Helical" evidence="9">
    <location>
        <begin position="263"/>
        <end position="283"/>
    </location>
</feature>